<protein>
    <submittedName>
        <fullName evidence="1">Uncharacterized protein</fullName>
    </submittedName>
</protein>
<evidence type="ECO:0000313" key="2">
    <source>
        <dbReference type="Proteomes" id="UP000215127"/>
    </source>
</evidence>
<gene>
    <name evidence="1" type="ORF">ZT3D7_G10861</name>
</gene>
<sequence length="95" mass="11231">MPEVSEERPFQLRMYRCSTRKTICSSTLAKPATAESQIGSEVVRCRATCRFNRYRKICHRLFETNRYRSPRSQTQHRCSSFNSIQTQTILLIRLI</sequence>
<organism evidence="1 2">
    <name type="scientific">Zymoseptoria tritici (strain ST99CH_3D7)</name>
    <dbReference type="NCBI Taxonomy" id="1276538"/>
    <lineage>
        <taxon>Eukaryota</taxon>
        <taxon>Fungi</taxon>
        <taxon>Dikarya</taxon>
        <taxon>Ascomycota</taxon>
        <taxon>Pezizomycotina</taxon>
        <taxon>Dothideomycetes</taxon>
        <taxon>Dothideomycetidae</taxon>
        <taxon>Mycosphaerellales</taxon>
        <taxon>Mycosphaerellaceae</taxon>
        <taxon>Zymoseptoria</taxon>
    </lineage>
</organism>
<name>A0A1X7S7P3_ZYMT9</name>
<dbReference type="EMBL" id="LT853703">
    <property type="protein sequence ID" value="SMQ55706.1"/>
    <property type="molecule type" value="Genomic_DNA"/>
</dbReference>
<dbReference type="Proteomes" id="UP000215127">
    <property type="component" value="Chromosome 12"/>
</dbReference>
<dbReference type="AlphaFoldDB" id="A0A1X7S7P3"/>
<proteinExistence type="predicted"/>
<evidence type="ECO:0000313" key="1">
    <source>
        <dbReference type="EMBL" id="SMQ55706.1"/>
    </source>
</evidence>
<reference evidence="1 2" key="1">
    <citation type="submission" date="2016-06" db="EMBL/GenBank/DDBJ databases">
        <authorList>
            <person name="Kjaerup R.B."/>
            <person name="Dalgaard T.S."/>
            <person name="Juul-Madsen H.R."/>
        </authorList>
    </citation>
    <scope>NUCLEOTIDE SEQUENCE [LARGE SCALE GENOMIC DNA]</scope>
</reference>
<keyword evidence="2" id="KW-1185">Reference proteome</keyword>
<accession>A0A1X7S7P3</accession>